<keyword evidence="6 19" id="KW-0812">Transmembrane</keyword>
<evidence type="ECO:0000313" key="24">
    <source>
        <dbReference type="Proteomes" id="UP000283530"/>
    </source>
</evidence>
<keyword evidence="5" id="KW-0808">Transferase</keyword>
<comment type="catalytic activity">
    <reaction evidence="18">
        <text>L-seryl-[protein] + ATP = O-phospho-L-seryl-[protein] + ADP + H(+)</text>
        <dbReference type="Rhea" id="RHEA:17989"/>
        <dbReference type="Rhea" id="RHEA-COMP:9863"/>
        <dbReference type="Rhea" id="RHEA-COMP:11604"/>
        <dbReference type="ChEBI" id="CHEBI:15378"/>
        <dbReference type="ChEBI" id="CHEBI:29999"/>
        <dbReference type="ChEBI" id="CHEBI:30616"/>
        <dbReference type="ChEBI" id="CHEBI:83421"/>
        <dbReference type="ChEBI" id="CHEBI:456216"/>
        <dbReference type="EC" id="2.7.11.1"/>
    </reaction>
</comment>
<proteinExistence type="predicted"/>
<keyword evidence="7 20" id="KW-0732">Signal</keyword>
<dbReference type="InterPro" id="IPR001480">
    <property type="entry name" value="Bulb-type_lectin_dom"/>
</dbReference>
<dbReference type="GO" id="GO:0016020">
    <property type="term" value="C:membrane"/>
    <property type="evidence" value="ECO:0007669"/>
    <property type="project" value="UniProtKB-SubCell"/>
</dbReference>
<dbReference type="InterPro" id="IPR001245">
    <property type="entry name" value="Ser-Thr/Tyr_kinase_cat_dom"/>
</dbReference>
<dbReference type="PANTHER" id="PTHR47976:SF108">
    <property type="entry name" value="G-TYPE LECTIN S-RECEPTOR-LIKE SERINE_THREONINE-PROTEIN KINASE LECRK1"/>
    <property type="match status" value="1"/>
</dbReference>
<keyword evidence="24" id="KW-1185">Reference proteome</keyword>
<keyword evidence="15 23" id="KW-0675">Receptor</keyword>
<evidence type="ECO:0000256" key="5">
    <source>
        <dbReference type="ARBA" id="ARBA00022679"/>
    </source>
</evidence>
<evidence type="ECO:0000259" key="22">
    <source>
        <dbReference type="PROSITE" id="PS50927"/>
    </source>
</evidence>
<evidence type="ECO:0000256" key="2">
    <source>
        <dbReference type="ARBA" id="ARBA00012513"/>
    </source>
</evidence>
<dbReference type="Gene3D" id="2.90.10.10">
    <property type="entry name" value="Bulb-type lectin domain"/>
    <property type="match status" value="2"/>
</dbReference>
<dbReference type="PROSITE" id="PS50927">
    <property type="entry name" value="BULB_LECTIN"/>
    <property type="match status" value="1"/>
</dbReference>
<organism evidence="23 24">
    <name type="scientific">Cinnamomum micranthum f. kanehirae</name>
    <dbReference type="NCBI Taxonomy" id="337451"/>
    <lineage>
        <taxon>Eukaryota</taxon>
        <taxon>Viridiplantae</taxon>
        <taxon>Streptophyta</taxon>
        <taxon>Embryophyta</taxon>
        <taxon>Tracheophyta</taxon>
        <taxon>Spermatophyta</taxon>
        <taxon>Magnoliopsida</taxon>
        <taxon>Magnoliidae</taxon>
        <taxon>Laurales</taxon>
        <taxon>Lauraceae</taxon>
        <taxon>Cinnamomum</taxon>
    </lineage>
</organism>
<evidence type="ECO:0000256" key="11">
    <source>
        <dbReference type="ARBA" id="ARBA00022840"/>
    </source>
</evidence>
<keyword evidence="12 19" id="KW-1133">Transmembrane helix</keyword>
<evidence type="ECO:0000256" key="18">
    <source>
        <dbReference type="ARBA" id="ARBA00048679"/>
    </source>
</evidence>
<evidence type="ECO:0000256" key="6">
    <source>
        <dbReference type="ARBA" id="ARBA00022692"/>
    </source>
</evidence>
<feature type="transmembrane region" description="Helical" evidence="19">
    <location>
        <begin position="452"/>
        <end position="481"/>
    </location>
</feature>
<dbReference type="GO" id="GO:0004674">
    <property type="term" value="F:protein serine/threonine kinase activity"/>
    <property type="evidence" value="ECO:0007669"/>
    <property type="project" value="UniProtKB-KW"/>
</dbReference>
<feature type="signal peptide" evidence="20">
    <location>
        <begin position="1"/>
        <end position="24"/>
    </location>
</feature>
<evidence type="ECO:0000256" key="16">
    <source>
        <dbReference type="ARBA" id="ARBA00023180"/>
    </source>
</evidence>
<keyword evidence="10 23" id="KW-0418">Kinase</keyword>
<dbReference type="FunFam" id="2.90.10.10:FF:000013">
    <property type="entry name" value="G-type lectin S-receptor-like serine/threonine-protein kinase LECRK1"/>
    <property type="match status" value="1"/>
</dbReference>
<feature type="domain" description="Protein kinase" evidence="21">
    <location>
        <begin position="515"/>
        <end position="801"/>
    </location>
</feature>
<evidence type="ECO:0000313" key="23">
    <source>
        <dbReference type="EMBL" id="RWR72723.1"/>
    </source>
</evidence>
<dbReference type="SUPFAM" id="SSF51110">
    <property type="entry name" value="alpha-D-mannose-specific plant lectins"/>
    <property type="match status" value="1"/>
</dbReference>
<dbReference type="PROSITE" id="PS50011">
    <property type="entry name" value="PROTEIN_KINASE_DOM"/>
    <property type="match status" value="1"/>
</dbReference>
<protein>
    <recommendedName>
        <fullName evidence="2">non-specific serine/threonine protein kinase</fullName>
        <ecNumber evidence="2">2.7.11.1</ecNumber>
    </recommendedName>
</protein>
<evidence type="ECO:0000256" key="4">
    <source>
        <dbReference type="ARBA" id="ARBA00022536"/>
    </source>
</evidence>
<keyword evidence="9" id="KW-0547">Nucleotide-binding</keyword>
<evidence type="ECO:0000256" key="13">
    <source>
        <dbReference type="ARBA" id="ARBA00023136"/>
    </source>
</evidence>
<name>A0A3S3MPZ7_9MAGN</name>
<dbReference type="AlphaFoldDB" id="A0A3S3MPZ7"/>
<dbReference type="Gene3D" id="1.10.510.10">
    <property type="entry name" value="Transferase(Phosphotransferase) domain 1"/>
    <property type="match status" value="1"/>
</dbReference>
<evidence type="ECO:0000256" key="14">
    <source>
        <dbReference type="ARBA" id="ARBA00023157"/>
    </source>
</evidence>
<dbReference type="FunFam" id="1.10.510.10:FF:000237">
    <property type="entry name" value="G-type lectin S-receptor-like serine/threonine-protein kinase"/>
    <property type="match status" value="1"/>
</dbReference>
<dbReference type="CDD" id="cd01098">
    <property type="entry name" value="PAN_AP_plant"/>
    <property type="match status" value="1"/>
</dbReference>
<evidence type="ECO:0000256" key="1">
    <source>
        <dbReference type="ARBA" id="ARBA00004479"/>
    </source>
</evidence>
<keyword evidence="3" id="KW-0723">Serine/threonine-protein kinase</keyword>
<evidence type="ECO:0000256" key="15">
    <source>
        <dbReference type="ARBA" id="ARBA00023170"/>
    </source>
</evidence>
<feature type="chain" id="PRO_5018656761" description="non-specific serine/threonine protein kinase" evidence="20">
    <location>
        <begin position="25"/>
        <end position="954"/>
    </location>
</feature>
<dbReference type="PANTHER" id="PTHR47976">
    <property type="entry name" value="G-TYPE LECTIN S-RECEPTOR-LIKE SERINE/THREONINE-PROTEIN KINASE SD2-5"/>
    <property type="match status" value="1"/>
</dbReference>
<evidence type="ECO:0000256" key="3">
    <source>
        <dbReference type="ARBA" id="ARBA00022527"/>
    </source>
</evidence>
<evidence type="ECO:0000256" key="12">
    <source>
        <dbReference type="ARBA" id="ARBA00022989"/>
    </source>
</evidence>
<keyword evidence="4" id="KW-0245">EGF-like domain</keyword>
<dbReference type="InterPro" id="IPR036426">
    <property type="entry name" value="Bulb-type_lectin_dom_sf"/>
</dbReference>
<keyword evidence="11" id="KW-0067">ATP-binding</keyword>
<gene>
    <name evidence="23" type="ORF">CKAN_00096200</name>
</gene>
<dbReference type="InterPro" id="IPR051343">
    <property type="entry name" value="G-type_lectin_kinases/EP1-like"/>
</dbReference>
<dbReference type="GO" id="GO:0030246">
    <property type="term" value="F:carbohydrate binding"/>
    <property type="evidence" value="ECO:0007669"/>
    <property type="project" value="UniProtKB-KW"/>
</dbReference>
<dbReference type="GO" id="GO:0005524">
    <property type="term" value="F:ATP binding"/>
    <property type="evidence" value="ECO:0007669"/>
    <property type="project" value="UniProtKB-KW"/>
</dbReference>
<evidence type="ECO:0000256" key="10">
    <source>
        <dbReference type="ARBA" id="ARBA00022777"/>
    </source>
</evidence>
<dbReference type="OrthoDB" id="1930390at2759"/>
<keyword evidence="14" id="KW-1015">Disulfide bond</keyword>
<comment type="caution">
    <text evidence="23">The sequence shown here is derived from an EMBL/GenBank/DDBJ whole genome shotgun (WGS) entry which is preliminary data.</text>
</comment>
<dbReference type="Pfam" id="PF01453">
    <property type="entry name" value="B_lectin"/>
    <property type="match status" value="1"/>
</dbReference>
<evidence type="ECO:0000256" key="17">
    <source>
        <dbReference type="ARBA" id="ARBA00047899"/>
    </source>
</evidence>
<dbReference type="Proteomes" id="UP000283530">
    <property type="component" value="Unassembled WGS sequence"/>
</dbReference>
<dbReference type="SMART" id="SM00108">
    <property type="entry name" value="B_lectin"/>
    <property type="match status" value="1"/>
</dbReference>
<dbReference type="InterPro" id="IPR000719">
    <property type="entry name" value="Prot_kinase_dom"/>
</dbReference>
<dbReference type="CDD" id="cd00028">
    <property type="entry name" value="B_lectin"/>
    <property type="match status" value="1"/>
</dbReference>
<dbReference type="EC" id="2.7.11.1" evidence="2"/>
<evidence type="ECO:0000256" key="9">
    <source>
        <dbReference type="ARBA" id="ARBA00022741"/>
    </source>
</evidence>
<sequence length="954" mass="106365">MAHSALSDQHLLLLPLFLLATIAASIHQSIPLGTTLSAADENSSWVSPSGEFAFGFRLLPNNDSLFLLAIWFQKIPERTIVWSANRDNPVQRESRVELVNNGHLVLYDHKGREIWKKPKAINARATSASMLDTGNLVLCSMGSSPIWESFNEPTDTILPTQILTKPSKLSSRRFEKDYSKGQFELRLQEDGNLTLYTVPLEGEFTYANYWSPPNTKGSCLQVIFNESGYILLTKISGASISLTPGEIVSTQEFYHRATLDFDGVIRQYVYPRTPNSTLGWAQSWSVPPNVCLAVTFGVGSGTCGFNSYCALDEDQRTTCRCPPGYSYLDPKNTFGGCKQDFVPQSCESGGSSEASQFELNEMRNVDWPANAYEAYSPINENLCRQECLVDCFCAVAVFKDDTCWKKKVPLANGKMDYGVSRKTLVKTPRGNLSLQTAPPPTSSCREKKDRTALILIGSVLFGGSGLLNLLLLLAISMFLLYSHRQRKVRFQRHDASMLGIRILSFTFKELEQATNGFKEELDRGAFGAIYKGALVLESRHLIAVKMLDNVVAEGESNKEFETEVAAIGQTHHKNLARLLGFCNEGLHQLLVYEFMSSGSLASFLFGSIRPNWNQRAQIALGIARGVVYLHEECSTQIIHCDINPQNILLDESLTPRISGFGLAKLMKADQTRSITGIRGTRGYVSPEWFKDMPITAKVDVYSFGVLLLEIICCRRNLEMGLENEERVILTDWAYDCYTEMRLDLLVENDEDAKDDLKRVERMVMVAIWCIQENPTMRPSMMKVTEMLEGVVEVSKPLHPCSTNRNRHMQSLDTGYVPTGYTYNTPSSILYNGDQSGSRSLGNGYELVFDERGNIGLQQMNGTMFNLTRWGLGWGWGWGVGCGGGDGDPFPTREFYHRATIDVDGVFRQCYYRKAGQGTWSIAGAVPSDICMAVTSYPSSGVCGFNSYCKAEPCM</sequence>
<evidence type="ECO:0000256" key="7">
    <source>
        <dbReference type="ARBA" id="ARBA00022729"/>
    </source>
</evidence>
<comment type="catalytic activity">
    <reaction evidence="17">
        <text>L-threonyl-[protein] + ATP = O-phospho-L-threonyl-[protein] + ADP + H(+)</text>
        <dbReference type="Rhea" id="RHEA:46608"/>
        <dbReference type="Rhea" id="RHEA-COMP:11060"/>
        <dbReference type="Rhea" id="RHEA-COMP:11605"/>
        <dbReference type="ChEBI" id="CHEBI:15378"/>
        <dbReference type="ChEBI" id="CHEBI:30013"/>
        <dbReference type="ChEBI" id="CHEBI:30616"/>
        <dbReference type="ChEBI" id="CHEBI:61977"/>
        <dbReference type="ChEBI" id="CHEBI:456216"/>
        <dbReference type="EC" id="2.7.11.1"/>
    </reaction>
</comment>
<dbReference type="FunFam" id="3.30.200.20:FF:000059">
    <property type="entry name" value="S-receptor-like serine/threonine-protein kinase"/>
    <property type="match status" value="1"/>
</dbReference>
<evidence type="ECO:0000256" key="8">
    <source>
        <dbReference type="ARBA" id="ARBA00022734"/>
    </source>
</evidence>
<keyword evidence="8 23" id="KW-0430">Lectin</keyword>
<dbReference type="InterPro" id="IPR011009">
    <property type="entry name" value="Kinase-like_dom_sf"/>
</dbReference>
<evidence type="ECO:0000259" key="21">
    <source>
        <dbReference type="PROSITE" id="PS50011"/>
    </source>
</evidence>
<reference evidence="23 24" key="1">
    <citation type="journal article" date="2019" name="Nat. Plants">
        <title>Stout camphor tree genome fills gaps in understanding of flowering plant genome evolution.</title>
        <authorList>
            <person name="Chaw S.M."/>
            <person name="Liu Y.C."/>
            <person name="Wu Y.W."/>
            <person name="Wang H.Y."/>
            <person name="Lin C.I."/>
            <person name="Wu C.S."/>
            <person name="Ke H.M."/>
            <person name="Chang L.Y."/>
            <person name="Hsu C.Y."/>
            <person name="Yang H.T."/>
            <person name="Sudianto E."/>
            <person name="Hsu M.H."/>
            <person name="Wu K.P."/>
            <person name="Wang L.N."/>
            <person name="Leebens-Mack J.H."/>
            <person name="Tsai I.J."/>
        </authorList>
    </citation>
    <scope>NUCLEOTIDE SEQUENCE [LARGE SCALE GENOMIC DNA]</scope>
    <source>
        <strain evidence="24">cv. Chaw 1501</strain>
        <tissue evidence="23">Young leaves</tissue>
    </source>
</reference>
<accession>A0A3S3MPZ7</accession>
<dbReference type="Pfam" id="PF07714">
    <property type="entry name" value="PK_Tyr_Ser-Thr"/>
    <property type="match status" value="1"/>
</dbReference>
<feature type="domain" description="Bulb-type lectin" evidence="22">
    <location>
        <begin position="27"/>
        <end position="151"/>
    </location>
</feature>
<dbReference type="Gene3D" id="3.30.200.20">
    <property type="entry name" value="Phosphorylase Kinase, domain 1"/>
    <property type="match status" value="1"/>
</dbReference>
<comment type="subcellular location">
    <subcellularLocation>
        <location evidence="1">Membrane</location>
        <topology evidence="1">Single-pass type I membrane protein</topology>
    </subcellularLocation>
</comment>
<dbReference type="STRING" id="337451.A0A3S3MPZ7"/>
<dbReference type="SUPFAM" id="SSF56112">
    <property type="entry name" value="Protein kinase-like (PK-like)"/>
    <property type="match status" value="1"/>
</dbReference>
<dbReference type="EMBL" id="QPKB01000001">
    <property type="protein sequence ID" value="RWR72723.1"/>
    <property type="molecule type" value="Genomic_DNA"/>
</dbReference>
<keyword evidence="16" id="KW-0325">Glycoprotein</keyword>
<evidence type="ECO:0000256" key="20">
    <source>
        <dbReference type="SAM" id="SignalP"/>
    </source>
</evidence>
<evidence type="ECO:0000256" key="19">
    <source>
        <dbReference type="SAM" id="Phobius"/>
    </source>
</evidence>
<keyword evidence="13 19" id="KW-0472">Membrane</keyword>